<dbReference type="InterPro" id="IPR002514">
    <property type="entry name" value="Transposase_8"/>
</dbReference>
<dbReference type="PANTHER" id="PTHR37936">
    <property type="entry name" value="TRANSPOSASE INSC FOR INSERTION ELEMENT IS2A-RELATED"/>
    <property type="match status" value="1"/>
</dbReference>
<name>A0ABR6G664_9HYPH</name>
<proteinExistence type="predicted"/>
<organism evidence="1 2">
    <name type="scientific">Rhizobium laguerreae</name>
    <dbReference type="NCBI Taxonomy" id="1076926"/>
    <lineage>
        <taxon>Bacteria</taxon>
        <taxon>Pseudomonadati</taxon>
        <taxon>Pseudomonadota</taxon>
        <taxon>Alphaproteobacteria</taxon>
        <taxon>Hyphomicrobiales</taxon>
        <taxon>Rhizobiaceae</taxon>
        <taxon>Rhizobium/Agrobacterium group</taxon>
        <taxon>Rhizobium</taxon>
    </lineage>
</organism>
<comment type="caution">
    <text evidence="1">The sequence shown here is derived from an EMBL/GenBank/DDBJ whole genome shotgun (WGS) entry which is preliminary data.</text>
</comment>
<keyword evidence="2" id="KW-1185">Reference proteome</keyword>
<dbReference type="PANTHER" id="PTHR37936:SF3">
    <property type="entry name" value="TRANSPOSASE INSC FOR INSERTION ELEMENT IS2A-RELATED"/>
    <property type="match status" value="1"/>
</dbReference>
<protein>
    <submittedName>
        <fullName evidence="1">Transposase-like protein</fullName>
    </submittedName>
</protein>
<dbReference type="NCBIfam" id="NF047595">
    <property type="entry name" value="IS66_ISRel24_TnpA"/>
    <property type="match status" value="1"/>
</dbReference>
<evidence type="ECO:0000313" key="1">
    <source>
        <dbReference type="EMBL" id="MBB3161073.1"/>
    </source>
</evidence>
<dbReference type="Pfam" id="PF01527">
    <property type="entry name" value="HTH_Tnp_1"/>
    <property type="match status" value="1"/>
</dbReference>
<accession>A0ABR6G664</accession>
<dbReference type="RefSeq" id="WP_077976668.1">
    <property type="nucleotide sequence ID" value="NZ_JACHXX010000002.1"/>
</dbReference>
<dbReference type="EMBL" id="JACHXX010000002">
    <property type="protein sequence ID" value="MBB3161073.1"/>
    <property type="molecule type" value="Genomic_DNA"/>
</dbReference>
<evidence type="ECO:0000313" key="2">
    <source>
        <dbReference type="Proteomes" id="UP000542811"/>
    </source>
</evidence>
<sequence length="166" mass="18138">MTTQHIEVITSVERRRHWSREEKERLVAAALEPGSVVSDVARSAGIHVSQLFRWRKELCQISAPSVPPFIPIEVVAALPAPEPLEATPAPRPRKKLSIVTIELGRAAGAFVWTAMSIPKLWAAYSMSWSDDDPDSERCESLAGDRLYGHAEGLSWPVADGAGDAEA</sequence>
<dbReference type="Proteomes" id="UP000542811">
    <property type="component" value="Unassembled WGS sequence"/>
</dbReference>
<gene>
    <name evidence="1" type="ORF">FHS25_001522</name>
</gene>
<dbReference type="SUPFAM" id="SSF48295">
    <property type="entry name" value="TrpR-like"/>
    <property type="match status" value="1"/>
</dbReference>
<dbReference type="InterPro" id="IPR010921">
    <property type="entry name" value="Trp_repressor/repl_initiator"/>
</dbReference>
<reference evidence="1 2" key="1">
    <citation type="submission" date="2020-08" db="EMBL/GenBank/DDBJ databases">
        <title>Genomic Encyclopedia of Type Strains, Phase III (KMG-III): the genomes of soil and plant-associated and newly described type strains.</title>
        <authorList>
            <person name="Whitman W."/>
        </authorList>
    </citation>
    <scope>NUCLEOTIDE SEQUENCE [LARGE SCALE GENOMIC DNA]</scope>
    <source>
        <strain evidence="1 2">CECT 8280</strain>
    </source>
</reference>